<evidence type="ECO:0000256" key="1">
    <source>
        <dbReference type="ARBA" id="ARBA00022490"/>
    </source>
</evidence>
<dbReference type="CDD" id="cd02163">
    <property type="entry name" value="PPAT"/>
    <property type="match status" value="1"/>
</dbReference>
<comment type="pathway">
    <text evidence="9">Cofactor biosynthesis; coenzyme A biosynthesis; CoA from (R)-pantothenate: step 4/5.</text>
</comment>
<keyword evidence="7 9" id="KW-0173">Coenzyme A biosynthesis</keyword>
<comment type="subcellular location">
    <subcellularLocation>
        <location evidence="9">Cytoplasm</location>
    </subcellularLocation>
</comment>
<dbReference type="Pfam" id="PF01467">
    <property type="entry name" value="CTP_transf_like"/>
    <property type="match status" value="1"/>
</dbReference>
<evidence type="ECO:0000313" key="11">
    <source>
        <dbReference type="EMBL" id="PKQ65741.1"/>
    </source>
</evidence>
<dbReference type="HAMAP" id="MF_00151">
    <property type="entry name" value="PPAT_bact"/>
    <property type="match status" value="1"/>
</dbReference>
<evidence type="ECO:0000256" key="9">
    <source>
        <dbReference type="HAMAP-Rule" id="MF_00151"/>
    </source>
</evidence>
<dbReference type="SUPFAM" id="SSF52374">
    <property type="entry name" value="Nucleotidylyl transferase"/>
    <property type="match status" value="1"/>
</dbReference>
<feature type="binding site" evidence="9">
    <location>
        <position position="74"/>
    </location>
    <ligand>
        <name>substrate</name>
    </ligand>
</feature>
<feature type="binding site" evidence="9">
    <location>
        <position position="10"/>
    </location>
    <ligand>
        <name>substrate</name>
    </ligand>
</feature>
<dbReference type="Gene3D" id="3.40.50.620">
    <property type="entry name" value="HUPs"/>
    <property type="match status" value="1"/>
</dbReference>
<feature type="binding site" evidence="9">
    <location>
        <begin position="124"/>
        <end position="130"/>
    </location>
    <ligand>
        <name>ATP</name>
        <dbReference type="ChEBI" id="CHEBI:30616"/>
    </ligand>
</feature>
<sequence>MERIAIFPGSFDPFTVGHESIVTRALPLFDKIIISIGYNSEKKQFFPIEKRIQWIKEAFHNNPKIEVESFSGLTVNYCQAKNAKFILRGLRTAADFEYERAIAQINKKMVYELESIFLLTTPEHTPITSTIVRDIIRHGGDVAQFLPKVDDPEAYKLNL</sequence>
<dbReference type="OrthoDB" id="9806661at2"/>
<evidence type="ECO:0000313" key="12">
    <source>
        <dbReference type="Proteomes" id="UP000233535"/>
    </source>
</evidence>
<reference evidence="11 12" key="1">
    <citation type="journal article" date="2017" name="Front. Microbiol.">
        <title>Labilibaculum manganireducens gen. nov., sp. nov. and Labilibaculum filiforme sp. nov., Novel Bacteroidetes Isolated from Subsurface Sediments of the Baltic Sea.</title>
        <authorList>
            <person name="Vandieken V."/>
            <person name="Marshall I.P."/>
            <person name="Niemann H."/>
            <person name="Engelen B."/>
            <person name="Cypionka H."/>
        </authorList>
    </citation>
    <scope>NUCLEOTIDE SEQUENCE [LARGE SCALE GENOMIC DNA]</scope>
    <source>
        <strain evidence="11 12">59.16B</strain>
    </source>
</reference>
<comment type="subunit">
    <text evidence="9">Homohexamer.</text>
</comment>
<dbReference type="GO" id="GO:0015937">
    <property type="term" value="P:coenzyme A biosynthetic process"/>
    <property type="evidence" value="ECO:0007669"/>
    <property type="project" value="UniProtKB-UniRule"/>
</dbReference>
<gene>
    <name evidence="9" type="primary">coaD</name>
    <name evidence="11" type="ORF">BZG02_01670</name>
</gene>
<evidence type="ECO:0000256" key="3">
    <source>
        <dbReference type="ARBA" id="ARBA00022695"/>
    </source>
</evidence>
<dbReference type="EMBL" id="MVDD01000001">
    <property type="protein sequence ID" value="PKQ65741.1"/>
    <property type="molecule type" value="Genomic_DNA"/>
</dbReference>
<name>A0A2N3I619_9BACT</name>
<keyword evidence="3 9" id="KW-0548">Nucleotidyltransferase</keyword>
<keyword evidence="6 9" id="KW-0460">Magnesium</keyword>
<dbReference type="AlphaFoldDB" id="A0A2N3I619"/>
<feature type="binding site" evidence="9">
    <location>
        <position position="18"/>
    </location>
    <ligand>
        <name>ATP</name>
        <dbReference type="ChEBI" id="CHEBI:30616"/>
    </ligand>
</feature>
<keyword evidence="2 9" id="KW-0808">Transferase</keyword>
<evidence type="ECO:0000256" key="6">
    <source>
        <dbReference type="ARBA" id="ARBA00022842"/>
    </source>
</evidence>
<evidence type="ECO:0000256" key="4">
    <source>
        <dbReference type="ARBA" id="ARBA00022741"/>
    </source>
</evidence>
<evidence type="ECO:0000259" key="10">
    <source>
        <dbReference type="Pfam" id="PF01467"/>
    </source>
</evidence>
<dbReference type="GO" id="GO:0005737">
    <property type="term" value="C:cytoplasm"/>
    <property type="evidence" value="ECO:0007669"/>
    <property type="project" value="UniProtKB-SubCell"/>
</dbReference>
<comment type="caution">
    <text evidence="11">The sequence shown here is derived from an EMBL/GenBank/DDBJ whole genome shotgun (WGS) entry which is preliminary data.</text>
</comment>
<dbReference type="PANTHER" id="PTHR21342:SF1">
    <property type="entry name" value="PHOSPHOPANTETHEINE ADENYLYLTRANSFERASE"/>
    <property type="match status" value="1"/>
</dbReference>
<feature type="domain" description="Cytidyltransferase-like" evidence="10">
    <location>
        <begin position="6"/>
        <end position="134"/>
    </location>
</feature>
<dbReference type="RefSeq" id="WP_101259671.1">
    <property type="nucleotide sequence ID" value="NZ_MVDD01000001.1"/>
</dbReference>
<comment type="function">
    <text evidence="9">Reversibly transfers an adenylyl group from ATP to 4'-phosphopantetheine, yielding dephospho-CoA (dPCoA) and pyrophosphate.</text>
</comment>
<dbReference type="UniPathway" id="UPA00241">
    <property type="reaction ID" value="UER00355"/>
</dbReference>
<feature type="binding site" evidence="9">
    <location>
        <position position="99"/>
    </location>
    <ligand>
        <name>ATP</name>
        <dbReference type="ChEBI" id="CHEBI:30616"/>
    </ligand>
</feature>
<evidence type="ECO:0000256" key="8">
    <source>
        <dbReference type="ARBA" id="ARBA00029346"/>
    </source>
</evidence>
<accession>A0A2N3I619</accession>
<dbReference type="NCBIfam" id="TIGR00125">
    <property type="entry name" value="cyt_tran_rel"/>
    <property type="match status" value="1"/>
</dbReference>
<keyword evidence="12" id="KW-1185">Reference proteome</keyword>
<evidence type="ECO:0000256" key="5">
    <source>
        <dbReference type="ARBA" id="ARBA00022840"/>
    </source>
</evidence>
<keyword evidence="5 9" id="KW-0067">ATP-binding</keyword>
<dbReference type="GO" id="GO:0004595">
    <property type="term" value="F:pantetheine-phosphate adenylyltransferase activity"/>
    <property type="evidence" value="ECO:0007669"/>
    <property type="project" value="UniProtKB-UniRule"/>
</dbReference>
<feature type="binding site" evidence="9">
    <location>
        <position position="42"/>
    </location>
    <ligand>
        <name>substrate</name>
    </ligand>
</feature>
<dbReference type="Proteomes" id="UP000233535">
    <property type="component" value="Unassembled WGS sequence"/>
</dbReference>
<comment type="similarity">
    <text evidence="9">Belongs to the bacterial CoaD family.</text>
</comment>
<dbReference type="GO" id="GO:0005524">
    <property type="term" value="F:ATP binding"/>
    <property type="evidence" value="ECO:0007669"/>
    <property type="project" value="UniProtKB-KW"/>
</dbReference>
<dbReference type="InterPro" id="IPR004821">
    <property type="entry name" value="Cyt_trans-like"/>
</dbReference>
<dbReference type="EC" id="2.7.7.3" evidence="9"/>
<feature type="binding site" evidence="9">
    <location>
        <position position="88"/>
    </location>
    <ligand>
        <name>substrate</name>
    </ligand>
</feature>
<dbReference type="NCBIfam" id="TIGR01510">
    <property type="entry name" value="coaD_prev_kdtB"/>
    <property type="match status" value="1"/>
</dbReference>
<feature type="binding site" evidence="9">
    <location>
        <begin position="89"/>
        <end position="91"/>
    </location>
    <ligand>
        <name>ATP</name>
        <dbReference type="ChEBI" id="CHEBI:30616"/>
    </ligand>
</feature>
<dbReference type="PRINTS" id="PR01020">
    <property type="entry name" value="LPSBIOSNTHSS"/>
</dbReference>
<keyword evidence="1 9" id="KW-0963">Cytoplasm</keyword>
<dbReference type="InterPro" id="IPR001980">
    <property type="entry name" value="PPAT"/>
</dbReference>
<evidence type="ECO:0000256" key="2">
    <source>
        <dbReference type="ARBA" id="ARBA00022679"/>
    </source>
</evidence>
<evidence type="ECO:0000256" key="7">
    <source>
        <dbReference type="ARBA" id="ARBA00022993"/>
    </source>
</evidence>
<comment type="cofactor">
    <cofactor evidence="9">
        <name>Mg(2+)</name>
        <dbReference type="ChEBI" id="CHEBI:18420"/>
    </cofactor>
</comment>
<keyword evidence="4 9" id="KW-0547">Nucleotide-binding</keyword>
<feature type="binding site" evidence="9">
    <location>
        <begin position="10"/>
        <end position="11"/>
    </location>
    <ligand>
        <name>ATP</name>
        <dbReference type="ChEBI" id="CHEBI:30616"/>
    </ligand>
</feature>
<protein>
    <recommendedName>
        <fullName evidence="9">Phosphopantetheine adenylyltransferase</fullName>
        <ecNumber evidence="9">2.7.7.3</ecNumber>
    </recommendedName>
    <alternativeName>
        <fullName evidence="9">Dephospho-CoA pyrophosphorylase</fullName>
    </alternativeName>
    <alternativeName>
        <fullName evidence="9">Pantetheine-phosphate adenylyltransferase</fullName>
        <shortName evidence="9">PPAT</shortName>
    </alternativeName>
</protein>
<dbReference type="PANTHER" id="PTHR21342">
    <property type="entry name" value="PHOSPHOPANTETHEINE ADENYLYLTRANSFERASE"/>
    <property type="match status" value="1"/>
</dbReference>
<dbReference type="InterPro" id="IPR014729">
    <property type="entry name" value="Rossmann-like_a/b/a_fold"/>
</dbReference>
<proteinExistence type="inferred from homology"/>
<organism evidence="11 12">
    <name type="scientific">Labilibaculum filiforme</name>
    <dbReference type="NCBI Taxonomy" id="1940526"/>
    <lineage>
        <taxon>Bacteria</taxon>
        <taxon>Pseudomonadati</taxon>
        <taxon>Bacteroidota</taxon>
        <taxon>Bacteroidia</taxon>
        <taxon>Marinilabiliales</taxon>
        <taxon>Marinifilaceae</taxon>
        <taxon>Labilibaculum</taxon>
    </lineage>
</organism>
<feature type="site" description="Transition state stabilizer" evidence="9">
    <location>
        <position position="18"/>
    </location>
</feature>
<comment type="catalytic activity">
    <reaction evidence="8 9">
        <text>(R)-4'-phosphopantetheine + ATP + H(+) = 3'-dephospho-CoA + diphosphate</text>
        <dbReference type="Rhea" id="RHEA:19801"/>
        <dbReference type="ChEBI" id="CHEBI:15378"/>
        <dbReference type="ChEBI" id="CHEBI:30616"/>
        <dbReference type="ChEBI" id="CHEBI:33019"/>
        <dbReference type="ChEBI" id="CHEBI:57328"/>
        <dbReference type="ChEBI" id="CHEBI:61723"/>
        <dbReference type="EC" id="2.7.7.3"/>
    </reaction>
</comment>